<accession>A0AAN9NRZ8</accession>
<gene>
    <name evidence="2" type="ORF">VNO78_35134</name>
</gene>
<sequence length="151" mass="17232">MTLRRSYCSIRYGFIKAYEKEKDAKISPPSIKDRKMHSPKGSSFKESPSLVHTHVWGTSELHVHIFVSLFQFGIAAEVSWCKNGLNSPERVVLFFLKLGSVVRRPRKCLTLEASSSDMGSLKIESKIIDLGYLGSQFTWRGQKSPRFSRVY</sequence>
<evidence type="ECO:0000256" key="1">
    <source>
        <dbReference type="SAM" id="MobiDB-lite"/>
    </source>
</evidence>
<protein>
    <submittedName>
        <fullName evidence="2">Uncharacterized protein</fullName>
    </submittedName>
</protein>
<evidence type="ECO:0000313" key="3">
    <source>
        <dbReference type="Proteomes" id="UP001386955"/>
    </source>
</evidence>
<proteinExistence type="predicted"/>
<organism evidence="2 3">
    <name type="scientific">Psophocarpus tetragonolobus</name>
    <name type="common">Winged bean</name>
    <name type="synonym">Dolichos tetragonolobus</name>
    <dbReference type="NCBI Taxonomy" id="3891"/>
    <lineage>
        <taxon>Eukaryota</taxon>
        <taxon>Viridiplantae</taxon>
        <taxon>Streptophyta</taxon>
        <taxon>Embryophyta</taxon>
        <taxon>Tracheophyta</taxon>
        <taxon>Spermatophyta</taxon>
        <taxon>Magnoliopsida</taxon>
        <taxon>eudicotyledons</taxon>
        <taxon>Gunneridae</taxon>
        <taxon>Pentapetalae</taxon>
        <taxon>rosids</taxon>
        <taxon>fabids</taxon>
        <taxon>Fabales</taxon>
        <taxon>Fabaceae</taxon>
        <taxon>Papilionoideae</taxon>
        <taxon>50 kb inversion clade</taxon>
        <taxon>NPAAA clade</taxon>
        <taxon>indigoferoid/millettioid clade</taxon>
        <taxon>Phaseoleae</taxon>
        <taxon>Psophocarpus</taxon>
    </lineage>
</organism>
<comment type="caution">
    <text evidence="2">The sequence shown here is derived from an EMBL/GenBank/DDBJ whole genome shotgun (WGS) entry which is preliminary data.</text>
</comment>
<name>A0AAN9NRZ8_PSOTE</name>
<reference evidence="2 3" key="1">
    <citation type="submission" date="2024-01" db="EMBL/GenBank/DDBJ databases">
        <title>The genomes of 5 underutilized Papilionoideae crops provide insights into root nodulation and disease resistanc.</title>
        <authorList>
            <person name="Jiang F."/>
        </authorList>
    </citation>
    <scope>NUCLEOTIDE SEQUENCE [LARGE SCALE GENOMIC DNA]</scope>
    <source>
        <strain evidence="2">DUOXIRENSHENG_FW03</strain>
        <tissue evidence="2">Leaves</tissue>
    </source>
</reference>
<keyword evidence="3" id="KW-1185">Reference proteome</keyword>
<dbReference type="AlphaFoldDB" id="A0AAN9NRZ8"/>
<evidence type="ECO:0000313" key="2">
    <source>
        <dbReference type="EMBL" id="KAK7375823.1"/>
    </source>
</evidence>
<dbReference type="Proteomes" id="UP001386955">
    <property type="component" value="Unassembled WGS sequence"/>
</dbReference>
<feature type="region of interest" description="Disordered" evidence="1">
    <location>
        <begin position="26"/>
        <end position="47"/>
    </location>
</feature>
<dbReference type="EMBL" id="JAYMYS010000040">
    <property type="protein sequence ID" value="KAK7375823.1"/>
    <property type="molecule type" value="Genomic_DNA"/>
</dbReference>